<dbReference type="PANTHER" id="PTHR32502:SF8">
    <property type="entry name" value="N-ACETYLGALACTOSAMINE PERMEASE IIC COMPONENT 1"/>
    <property type="match status" value="1"/>
</dbReference>
<dbReference type="PANTHER" id="PTHR32502">
    <property type="entry name" value="N-ACETYLGALACTOSAMINE PERMEASE II COMPONENT-RELATED"/>
    <property type="match status" value="1"/>
</dbReference>
<keyword evidence="11" id="KW-1185">Reference proteome</keyword>
<feature type="transmembrane region" description="Helical" evidence="9">
    <location>
        <begin position="138"/>
        <end position="157"/>
    </location>
</feature>
<reference evidence="10 11" key="1">
    <citation type="submission" date="2018-05" db="EMBL/GenBank/DDBJ databases">
        <title>Reference genomes for bee gut microbiota database.</title>
        <authorList>
            <person name="Ellegaard K.M."/>
        </authorList>
    </citation>
    <scope>NUCLEOTIDE SEQUENCE [LARGE SCALE GENOMIC DNA]</scope>
    <source>
        <strain evidence="10 11">ESL0186</strain>
    </source>
</reference>
<evidence type="ECO:0000256" key="3">
    <source>
        <dbReference type="ARBA" id="ARBA00022475"/>
    </source>
</evidence>
<feature type="transmembrane region" description="Helical" evidence="9">
    <location>
        <begin position="205"/>
        <end position="236"/>
    </location>
</feature>
<dbReference type="EMBL" id="CP029477">
    <property type="protein sequence ID" value="AWM74652.1"/>
    <property type="molecule type" value="Genomic_DNA"/>
</dbReference>
<keyword evidence="7 9" id="KW-1133">Transmembrane helix</keyword>
<evidence type="ECO:0000256" key="1">
    <source>
        <dbReference type="ARBA" id="ARBA00004651"/>
    </source>
</evidence>
<accession>A0ABN5LAI8</accession>
<protein>
    <submittedName>
        <fullName evidence="10">PTS sugar transporter</fullName>
    </submittedName>
</protein>
<dbReference type="PROSITE" id="PS51106">
    <property type="entry name" value="PTS_EIIC_TYPE_4"/>
    <property type="match status" value="1"/>
</dbReference>
<organism evidence="10 11">
    <name type="scientific">Lactobacillus kullabergensis</name>
    <dbReference type="NCBI Taxonomy" id="1218493"/>
    <lineage>
        <taxon>Bacteria</taxon>
        <taxon>Bacillati</taxon>
        <taxon>Bacillota</taxon>
        <taxon>Bacilli</taxon>
        <taxon>Lactobacillales</taxon>
        <taxon>Lactobacillaceae</taxon>
        <taxon>Lactobacillus</taxon>
    </lineage>
</organism>
<evidence type="ECO:0000256" key="7">
    <source>
        <dbReference type="ARBA" id="ARBA00022989"/>
    </source>
</evidence>
<name>A0ABN5LAI8_9LACO</name>
<dbReference type="Proteomes" id="UP000246036">
    <property type="component" value="Chromosome"/>
</dbReference>
<evidence type="ECO:0000313" key="11">
    <source>
        <dbReference type="Proteomes" id="UP000246036"/>
    </source>
</evidence>
<evidence type="ECO:0000256" key="5">
    <source>
        <dbReference type="ARBA" id="ARBA00022683"/>
    </source>
</evidence>
<feature type="transmembrane region" description="Helical" evidence="9">
    <location>
        <begin position="87"/>
        <end position="109"/>
    </location>
</feature>
<keyword evidence="6 9" id="KW-0812">Transmembrane</keyword>
<evidence type="ECO:0000256" key="4">
    <source>
        <dbReference type="ARBA" id="ARBA00022597"/>
    </source>
</evidence>
<evidence type="ECO:0000313" key="10">
    <source>
        <dbReference type="EMBL" id="AWM74652.1"/>
    </source>
</evidence>
<keyword evidence="4 10" id="KW-0762">Sugar transport</keyword>
<comment type="subcellular location">
    <subcellularLocation>
        <location evidence="1">Cell membrane</location>
        <topology evidence="1">Multi-pass membrane protein</topology>
    </subcellularLocation>
</comment>
<proteinExistence type="predicted"/>
<dbReference type="InterPro" id="IPR004700">
    <property type="entry name" value="PTS_IIC_man"/>
</dbReference>
<keyword evidence="2" id="KW-0813">Transport</keyword>
<evidence type="ECO:0000256" key="2">
    <source>
        <dbReference type="ARBA" id="ARBA00022448"/>
    </source>
</evidence>
<dbReference type="InterPro" id="IPR050303">
    <property type="entry name" value="GatZ_KbaZ_carbometab"/>
</dbReference>
<feature type="transmembrane region" description="Helical" evidence="9">
    <location>
        <begin position="178"/>
        <end position="199"/>
    </location>
</feature>
<evidence type="ECO:0000256" key="8">
    <source>
        <dbReference type="ARBA" id="ARBA00023136"/>
    </source>
</evidence>
<keyword evidence="8 9" id="KW-0472">Membrane</keyword>
<evidence type="ECO:0000256" key="9">
    <source>
        <dbReference type="SAM" id="Phobius"/>
    </source>
</evidence>
<keyword evidence="3" id="KW-1003">Cell membrane</keyword>
<dbReference type="RefSeq" id="WP_109585762.1">
    <property type="nucleotide sequence ID" value="NZ_CP029477.1"/>
</dbReference>
<keyword evidence="5" id="KW-0598">Phosphotransferase system</keyword>
<sequence>MLQAFLIFVVAFIGYLECGVGNSMIQRPIVMGPLVGLVLGDLHTGLIVGATLELAFMGNITIGAALPPEITAGGILGTAFAIKTGSGAAAALALAIPIATVALLLKNFYYLTVRVFFLHKSDDYAAKGDVAGVDRMHMISFLSYDILMSLILAICFYEGSGVVKSFLAIIPKFIIDGMNIAAGILPALGFALLASMLINKKVAPYLLLGFVLAAYLKVPVLGVALIGIVIVALNIVNRNTNQPASINMEDNDDDF</sequence>
<dbReference type="Pfam" id="PF03609">
    <property type="entry name" value="EII-Sor"/>
    <property type="match status" value="1"/>
</dbReference>
<evidence type="ECO:0000256" key="6">
    <source>
        <dbReference type="ARBA" id="ARBA00022692"/>
    </source>
</evidence>
<gene>
    <name evidence="10" type="ORF">DKL58_00940</name>
</gene>